<dbReference type="HAMAP" id="MF_03054">
    <property type="entry name" value="CTU2"/>
    <property type="match status" value="1"/>
</dbReference>
<evidence type="ECO:0000256" key="1">
    <source>
        <dbReference type="ARBA" id="ARBA00022490"/>
    </source>
</evidence>
<evidence type="ECO:0000313" key="5">
    <source>
        <dbReference type="Proteomes" id="UP001150904"/>
    </source>
</evidence>
<evidence type="ECO:0000256" key="3">
    <source>
        <dbReference type="HAMAP-Rule" id="MF_03054"/>
    </source>
</evidence>
<evidence type="ECO:0000256" key="2">
    <source>
        <dbReference type="ARBA" id="ARBA00022694"/>
    </source>
</evidence>
<dbReference type="AlphaFoldDB" id="A0A9W9NF74"/>
<comment type="subcellular location">
    <subcellularLocation>
        <location evidence="3">Cytoplasm</location>
    </subcellularLocation>
</comment>
<accession>A0A9W9NF74</accession>
<dbReference type="InterPro" id="IPR014729">
    <property type="entry name" value="Rossmann-like_a/b/a_fold"/>
</dbReference>
<keyword evidence="2 3" id="KW-0819">tRNA processing</keyword>
<proteinExistence type="inferred from homology"/>
<comment type="pathway">
    <text evidence="3">tRNA modification; 5-methoxycarbonylmethyl-2-thiouridine-tRNA biosynthesis.</text>
</comment>
<dbReference type="GO" id="GO:0032447">
    <property type="term" value="P:protein urmylation"/>
    <property type="evidence" value="ECO:0007669"/>
    <property type="project" value="UniProtKB-UniRule"/>
</dbReference>
<dbReference type="GO" id="GO:0005829">
    <property type="term" value="C:cytosol"/>
    <property type="evidence" value="ECO:0007669"/>
    <property type="project" value="TreeGrafter"/>
</dbReference>
<comment type="function">
    <text evidence="3">Plays a central role in 2-thiolation of mcm(5)S(2)U at tRNA wobble positions of tRNA(Lys), tRNA(Glu) and tRNA(Gln). May act by forming a heterodimer with NCS6 that ligates sulfur from thiocarboxylated URM1 onto the uridine of tRNAs at wobble position. Prior mcm(5) tRNA modification by the elongator complex is required for 2-thiolation. May also be involved in protein urmylation.</text>
</comment>
<comment type="caution">
    <text evidence="4">The sequence shown here is derived from an EMBL/GenBank/DDBJ whole genome shotgun (WGS) entry which is preliminary data.</text>
</comment>
<dbReference type="GO" id="GO:0002143">
    <property type="term" value="P:tRNA wobble position uridine thiolation"/>
    <property type="evidence" value="ECO:0007669"/>
    <property type="project" value="TreeGrafter"/>
</dbReference>
<dbReference type="GO" id="GO:0016779">
    <property type="term" value="F:nucleotidyltransferase activity"/>
    <property type="evidence" value="ECO:0007669"/>
    <property type="project" value="UniProtKB-UniRule"/>
</dbReference>
<comment type="similarity">
    <text evidence="3">Belongs to the CTU2/NCS2 family.</text>
</comment>
<dbReference type="Pfam" id="PF10288">
    <property type="entry name" value="CTU2"/>
    <property type="match status" value="1"/>
</dbReference>
<dbReference type="GO" id="GO:0000049">
    <property type="term" value="F:tRNA binding"/>
    <property type="evidence" value="ECO:0007669"/>
    <property type="project" value="InterPro"/>
</dbReference>
<dbReference type="Proteomes" id="UP001150904">
    <property type="component" value="Unassembled WGS sequence"/>
</dbReference>
<dbReference type="OrthoDB" id="25129at2759"/>
<reference evidence="4" key="2">
    <citation type="journal article" date="2023" name="IMA Fungus">
        <title>Comparative genomic study of the Penicillium genus elucidates a diverse pangenome and 15 lateral gene transfer events.</title>
        <authorList>
            <person name="Petersen C."/>
            <person name="Sorensen T."/>
            <person name="Nielsen M.R."/>
            <person name="Sondergaard T.E."/>
            <person name="Sorensen J.L."/>
            <person name="Fitzpatrick D.A."/>
            <person name="Frisvad J.C."/>
            <person name="Nielsen K.L."/>
        </authorList>
    </citation>
    <scope>NUCLEOTIDE SEQUENCE</scope>
    <source>
        <strain evidence="4">IBT 15544</strain>
    </source>
</reference>
<evidence type="ECO:0000313" key="4">
    <source>
        <dbReference type="EMBL" id="KAJ5218791.1"/>
    </source>
</evidence>
<dbReference type="FunFam" id="3.40.50.620:FF:000143">
    <property type="entry name" value="Cytoplasmic tRNA 2-thiolation protein 2"/>
    <property type="match status" value="1"/>
</dbReference>
<dbReference type="PANTHER" id="PTHR20882:SF14">
    <property type="entry name" value="CYTOPLASMIC TRNA 2-THIOLATION PROTEIN 2"/>
    <property type="match status" value="1"/>
</dbReference>
<sequence length="373" mass="41148">MPAKELTRPCMDCKDAEAVLTTRKRSLCSHCFKLFIAHKTFRRMDHHKAPPKKQKDYVPSKLLLPLSLGVSSSVLLHILDGQLQRQIANIHGRVAYQLHVLVIEPSTISPGNLSYDSNFEELQRKFPTHAFTRLPFHSVFEYVPEMKDLINEYAGTQFADDSSRSDKDRLAAFRACVATATSKDDLDNVLLTRLVVAFAKQAGCETILWGDSDTRLAAKTLAGAAKGRGASLTWQVSDGMSPWGVQFEFPLRDINKPELHQFASVCSELANIVVPDQPISENTLTKNLSIDELMMRYVETQGAKYPGVIANVSRTANKLQPAGSDDCAECALCGSLVSNVKGNTGITVSSQFGESQGSRFCYGCSRSRPEVRS</sequence>
<name>A0A9W9NF74_9EURO</name>
<keyword evidence="5" id="KW-1185">Reference proteome</keyword>
<keyword evidence="1 3" id="KW-0963">Cytoplasm</keyword>
<dbReference type="EMBL" id="JAPQKR010000004">
    <property type="protein sequence ID" value="KAJ5218791.1"/>
    <property type="molecule type" value="Genomic_DNA"/>
</dbReference>
<dbReference type="GO" id="GO:0016783">
    <property type="term" value="F:sulfurtransferase activity"/>
    <property type="evidence" value="ECO:0007669"/>
    <property type="project" value="TreeGrafter"/>
</dbReference>
<dbReference type="InterPro" id="IPR019407">
    <property type="entry name" value="CTU2"/>
</dbReference>
<protein>
    <recommendedName>
        <fullName evidence="3">Cytoplasmic tRNA 2-thiolation protein 2</fullName>
    </recommendedName>
</protein>
<gene>
    <name evidence="3" type="primary">NCS2</name>
    <name evidence="3" type="synonym">CTU2</name>
    <name evidence="4" type="ORF">N7498_000890</name>
</gene>
<reference evidence="4" key="1">
    <citation type="submission" date="2022-12" db="EMBL/GenBank/DDBJ databases">
        <authorList>
            <person name="Petersen C."/>
        </authorList>
    </citation>
    <scope>NUCLEOTIDE SEQUENCE</scope>
    <source>
        <strain evidence="4">IBT 15544</strain>
    </source>
</reference>
<dbReference type="Gene3D" id="3.40.50.620">
    <property type="entry name" value="HUPs"/>
    <property type="match status" value="1"/>
</dbReference>
<dbReference type="PANTHER" id="PTHR20882">
    <property type="entry name" value="CYTOPLASMIC TRNA 2-THIOLATION PROTEIN 2"/>
    <property type="match status" value="1"/>
</dbReference>
<organism evidence="4 5">
    <name type="scientific">Penicillium cinerascens</name>
    <dbReference type="NCBI Taxonomy" id="70096"/>
    <lineage>
        <taxon>Eukaryota</taxon>
        <taxon>Fungi</taxon>
        <taxon>Dikarya</taxon>
        <taxon>Ascomycota</taxon>
        <taxon>Pezizomycotina</taxon>
        <taxon>Eurotiomycetes</taxon>
        <taxon>Eurotiomycetidae</taxon>
        <taxon>Eurotiales</taxon>
        <taxon>Aspergillaceae</taxon>
        <taxon>Penicillium</taxon>
    </lineage>
</organism>